<dbReference type="AlphaFoldDB" id="A0A6C0LRN0"/>
<name>A0A6C0LRN0_9ZZZZ</name>
<organism evidence="1">
    <name type="scientific">viral metagenome</name>
    <dbReference type="NCBI Taxonomy" id="1070528"/>
    <lineage>
        <taxon>unclassified sequences</taxon>
        <taxon>metagenomes</taxon>
        <taxon>organismal metagenomes</taxon>
    </lineage>
</organism>
<evidence type="ECO:0000313" key="1">
    <source>
        <dbReference type="EMBL" id="QHU33409.1"/>
    </source>
</evidence>
<sequence>MSSTTYEFTTTKPSEVKFSDFDWNKKAVTKVYINPGIALRVGSYEKWATVPWYLNTPFGQGGKPTTAAEFLAKIDQAIKNPGDLGPLTYTLDIRINHDVDDYKKFFGELHNNIADVAKDKVWFDDNAEEITRDNIIFVTQASLRLQRQHDYHFMRVKVVPTGLPNAPTLRMATGKDETGYTWKNITTTDLLSPQDGGNGQLRNAKIIAILEDVGVWARKDPALGVGWRLAQAFIIPSDDRPVSDSRAANRSVDAYSGIFPGDMRFE</sequence>
<reference evidence="1" key="1">
    <citation type="journal article" date="2020" name="Nature">
        <title>Giant virus diversity and host interactions through global metagenomics.</title>
        <authorList>
            <person name="Schulz F."/>
            <person name="Roux S."/>
            <person name="Paez-Espino D."/>
            <person name="Jungbluth S."/>
            <person name="Walsh D.A."/>
            <person name="Denef V.J."/>
            <person name="McMahon K.D."/>
            <person name="Konstantinidis K.T."/>
            <person name="Eloe-Fadrosh E.A."/>
            <person name="Kyrpides N.C."/>
            <person name="Woyke T."/>
        </authorList>
    </citation>
    <scope>NUCLEOTIDE SEQUENCE</scope>
    <source>
        <strain evidence="1">GVMAG-S-1016704-121</strain>
    </source>
</reference>
<protein>
    <submittedName>
        <fullName evidence="1">Uncharacterized protein</fullName>
    </submittedName>
</protein>
<dbReference type="EMBL" id="MN740557">
    <property type="protein sequence ID" value="QHU33409.1"/>
    <property type="molecule type" value="Genomic_DNA"/>
</dbReference>
<accession>A0A6C0LRN0</accession>
<proteinExistence type="predicted"/>